<feature type="region of interest" description="Disordered" evidence="9">
    <location>
        <begin position="1"/>
        <end position="21"/>
    </location>
</feature>
<sequence length="180" mass="19694">MTTVSQHVRPSGIALRTPGKSDGSAVWQLIADSGSLDENSLYCNLLQCSHFAQTCVLAEMDGKPVGWLSGYIPPEQPDTYFVWQICVSPQARGLGLARHLITEALNRSACRNVNRLECTITPDNAASWGLFKAMARVLGAPLGSGLHFDCQHHFDNRHASEHLVSIGPFDPAERERLRAA</sequence>
<comment type="catalytic activity">
    <reaction evidence="7 8">
        <text>L-2,4-diaminobutanoate + acetyl-CoA = (2S)-4-acetamido-2-aminobutanoate + CoA + H(+)</text>
        <dbReference type="Rhea" id="RHEA:16901"/>
        <dbReference type="ChEBI" id="CHEBI:15378"/>
        <dbReference type="ChEBI" id="CHEBI:57287"/>
        <dbReference type="ChEBI" id="CHEBI:57288"/>
        <dbReference type="ChEBI" id="CHEBI:58761"/>
        <dbReference type="ChEBI" id="CHEBI:58929"/>
        <dbReference type="EC" id="2.3.1.178"/>
    </reaction>
</comment>
<evidence type="ECO:0000313" key="12">
    <source>
        <dbReference type="Proteomes" id="UP001269144"/>
    </source>
</evidence>
<feature type="domain" description="N-acetyltransferase" evidence="10">
    <location>
        <begin position="13"/>
        <end position="161"/>
    </location>
</feature>
<dbReference type="RefSeq" id="WP_311161796.1">
    <property type="nucleotide sequence ID" value="NZ_JAVQLW010000003.1"/>
</dbReference>
<dbReference type="Pfam" id="PF00583">
    <property type="entry name" value="Acetyltransf_1"/>
    <property type="match status" value="1"/>
</dbReference>
<evidence type="ECO:0000256" key="8">
    <source>
        <dbReference type="RuleBase" id="RU365045"/>
    </source>
</evidence>
<evidence type="ECO:0000256" key="7">
    <source>
        <dbReference type="ARBA" id="ARBA00048924"/>
    </source>
</evidence>
<comment type="caution">
    <text evidence="11">The sequence shown here is derived from an EMBL/GenBank/DDBJ whole genome shotgun (WGS) entry which is preliminary data.</text>
</comment>
<evidence type="ECO:0000256" key="1">
    <source>
        <dbReference type="ARBA" id="ARBA00004978"/>
    </source>
</evidence>
<protein>
    <recommendedName>
        <fullName evidence="4 8">L-2,4-diaminobutyric acid acetyltransferase</fullName>
        <shortName evidence="8">DABA acetyltransferase</shortName>
        <ecNumber evidence="3 8">2.3.1.178</ecNumber>
    </recommendedName>
</protein>
<comment type="pathway">
    <text evidence="1 8">Amine and polyamine biosynthesis; ectoine biosynthesis; L-ectoine from L-aspartate 4-semialdehyde: step 2/3.</text>
</comment>
<dbReference type="Proteomes" id="UP001269144">
    <property type="component" value="Unassembled WGS sequence"/>
</dbReference>
<dbReference type="PROSITE" id="PS51186">
    <property type="entry name" value="GNAT"/>
    <property type="match status" value="1"/>
</dbReference>
<comment type="similarity">
    <text evidence="2 8">Belongs to the acetyltransferase family. EctA subfamily.</text>
</comment>
<dbReference type="GO" id="GO:0033816">
    <property type="term" value="F:diaminobutyrate acetyltransferase activity"/>
    <property type="evidence" value="ECO:0007669"/>
    <property type="project" value="UniProtKB-EC"/>
</dbReference>
<organism evidence="11 12">
    <name type="scientific">Paracoccus aurantius</name>
    <dbReference type="NCBI Taxonomy" id="3073814"/>
    <lineage>
        <taxon>Bacteria</taxon>
        <taxon>Pseudomonadati</taxon>
        <taxon>Pseudomonadota</taxon>
        <taxon>Alphaproteobacteria</taxon>
        <taxon>Rhodobacterales</taxon>
        <taxon>Paracoccaceae</taxon>
        <taxon>Paracoccus</taxon>
    </lineage>
</organism>
<keyword evidence="5 8" id="KW-0808">Transferase</keyword>
<dbReference type="InterPro" id="IPR012772">
    <property type="entry name" value="Ectoine_EctA"/>
</dbReference>
<evidence type="ECO:0000259" key="10">
    <source>
        <dbReference type="PROSITE" id="PS51186"/>
    </source>
</evidence>
<dbReference type="EC" id="2.3.1.178" evidence="3 8"/>
<reference evidence="12" key="1">
    <citation type="submission" date="2023-07" db="EMBL/GenBank/DDBJ databases">
        <title>Paracoccus sp. MBLB3053 whole genome sequence.</title>
        <authorList>
            <person name="Hwang C.Y."/>
            <person name="Cho E.-S."/>
            <person name="Seo M.-J."/>
        </authorList>
    </citation>
    <scope>NUCLEOTIDE SEQUENCE [LARGE SCALE GENOMIC DNA]</scope>
    <source>
        <strain evidence="12">MBLB3053</strain>
    </source>
</reference>
<dbReference type="InterPro" id="IPR016181">
    <property type="entry name" value="Acyl_CoA_acyltransferase"/>
</dbReference>
<dbReference type="CDD" id="cd04301">
    <property type="entry name" value="NAT_SF"/>
    <property type="match status" value="1"/>
</dbReference>
<dbReference type="EMBL" id="JAVQLW010000003">
    <property type="protein sequence ID" value="MDS9469226.1"/>
    <property type="molecule type" value="Genomic_DNA"/>
</dbReference>
<dbReference type="SUPFAM" id="SSF55729">
    <property type="entry name" value="Acyl-CoA N-acyltransferases (Nat)"/>
    <property type="match status" value="1"/>
</dbReference>
<name>A0ABU2HVZ3_9RHOB</name>
<evidence type="ECO:0000256" key="2">
    <source>
        <dbReference type="ARBA" id="ARBA00010712"/>
    </source>
</evidence>
<evidence type="ECO:0000256" key="4">
    <source>
        <dbReference type="ARBA" id="ARBA00017935"/>
    </source>
</evidence>
<dbReference type="Gene3D" id="3.40.630.30">
    <property type="match status" value="1"/>
</dbReference>
<keyword evidence="12" id="KW-1185">Reference proteome</keyword>
<evidence type="ECO:0000256" key="6">
    <source>
        <dbReference type="ARBA" id="ARBA00023315"/>
    </source>
</evidence>
<evidence type="ECO:0000256" key="9">
    <source>
        <dbReference type="SAM" id="MobiDB-lite"/>
    </source>
</evidence>
<proteinExistence type="inferred from homology"/>
<gene>
    <name evidence="8 11" type="primary">ectA</name>
    <name evidence="11" type="ORF">RGQ15_16820</name>
</gene>
<evidence type="ECO:0000256" key="3">
    <source>
        <dbReference type="ARBA" id="ARBA00012355"/>
    </source>
</evidence>
<comment type="function">
    <text evidence="8">Catalyzes the acetylation of L-2,4-diaminobutyrate (DABA) to gamma-N-acetyl-alpha,gamma-diaminobutyric acid (ADABA) with acetyl coenzyme A.</text>
</comment>
<evidence type="ECO:0000256" key="5">
    <source>
        <dbReference type="ARBA" id="ARBA00022679"/>
    </source>
</evidence>
<dbReference type="InterPro" id="IPR000182">
    <property type="entry name" value="GNAT_dom"/>
</dbReference>
<dbReference type="NCBIfam" id="TIGR02406">
    <property type="entry name" value="ectoine_EctA"/>
    <property type="match status" value="1"/>
</dbReference>
<keyword evidence="6 8" id="KW-0012">Acyltransferase</keyword>
<evidence type="ECO:0000313" key="11">
    <source>
        <dbReference type="EMBL" id="MDS9469226.1"/>
    </source>
</evidence>
<accession>A0ABU2HVZ3</accession>